<dbReference type="AlphaFoldDB" id="A0AA38I509"/>
<evidence type="ECO:0000256" key="2">
    <source>
        <dbReference type="ARBA" id="ARBA00023015"/>
    </source>
</evidence>
<comment type="caution">
    <text evidence="8">The sequence shown here is derived from an EMBL/GenBank/DDBJ whole genome shotgun (WGS) entry which is preliminary data.</text>
</comment>
<comment type="subcellular location">
    <subcellularLocation>
        <location evidence="1">Nucleus</location>
    </subcellularLocation>
</comment>
<evidence type="ECO:0000256" key="4">
    <source>
        <dbReference type="ARBA" id="ARBA00023163"/>
    </source>
</evidence>
<keyword evidence="4" id="KW-0804">Transcription</keyword>
<gene>
    <name evidence="8" type="ORF">Zmor_020630</name>
</gene>
<evidence type="ECO:0000256" key="5">
    <source>
        <dbReference type="ARBA" id="ARBA00023242"/>
    </source>
</evidence>
<dbReference type="Proteomes" id="UP001168821">
    <property type="component" value="Unassembled WGS sequence"/>
</dbReference>
<feature type="domain" description="Myb/SANT-like DNA-binding" evidence="7">
    <location>
        <begin position="94"/>
        <end position="177"/>
    </location>
</feature>
<evidence type="ECO:0000256" key="1">
    <source>
        <dbReference type="ARBA" id="ARBA00004123"/>
    </source>
</evidence>
<dbReference type="EMBL" id="JALNTZ010000006">
    <property type="protein sequence ID" value="KAJ3648859.1"/>
    <property type="molecule type" value="Genomic_DNA"/>
</dbReference>
<name>A0AA38I509_9CUCU</name>
<keyword evidence="5" id="KW-0539">Nucleus</keyword>
<dbReference type="PANTHER" id="PTHR21654:SF84">
    <property type="entry name" value="SI:DKEY-66I24.7"/>
    <property type="match status" value="1"/>
</dbReference>
<reference evidence="8" key="1">
    <citation type="journal article" date="2023" name="G3 (Bethesda)">
        <title>Whole genome assemblies of Zophobas morio and Tenebrio molitor.</title>
        <authorList>
            <person name="Kaur S."/>
            <person name="Stinson S.A."/>
            <person name="diCenzo G.C."/>
        </authorList>
    </citation>
    <scope>NUCLEOTIDE SEQUENCE</scope>
    <source>
        <strain evidence="8">QUZm001</strain>
    </source>
</reference>
<dbReference type="GO" id="GO:0010468">
    <property type="term" value="P:regulation of gene expression"/>
    <property type="evidence" value="ECO:0007669"/>
    <property type="project" value="UniProtKB-ARBA"/>
</dbReference>
<evidence type="ECO:0000313" key="9">
    <source>
        <dbReference type="Proteomes" id="UP001168821"/>
    </source>
</evidence>
<feature type="region of interest" description="Disordered" evidence="6">
    <location>
        <begin position="186"/>
        <end position="221"/>
    </location>
</feature>
<evidence type="ECO:0000259" key="7">
    <source>
        <dbReference type="Pfam" id="PF13837"/>
    </source>
</evidence>
<dbReference type="PANTHER" id="PTHR21654">
    <property type="entry name" value="FI21293P1"/>
    <property type="match status" value="1"/>
</dbReference>
<sequence length="305" mass="35484">MIVEPEANEEENLVEISINSKGEDYSCVVPLHIAQILLNDQERADAFIEDHIENVTNNGNDDDIENVTSNENDDTQLANVWYTKSRPTVKCMTATSKLLELRLRLKDNFNDKKTHKETLWQQIVKEMRETGFNVDAKKCKQKFANLQKTYIKCKDHRRKTGTERINNPPFYFELDAILGEKHKCHPQNLQDTEGEDSSTSIYDDPTPSTSSTTMASTDSQVKEKIGIKNRFKKVKHGIKPKTSNQIYLEFLTKHLQQEAQDRNQHFAAMHTLFTEQTRQRDRMLTILEKMTKKRKREMDSSEDEN</sequence>
<evidence type="ECO:0000256" key="3">
    <source>
        <dbReference type="ARBA" id="ARBA00023125"/>
    </source>
</evidence>
<accession>A0AA38I509</accession>
<dbReference type="Gene3D" id="1.10.10.60">
    <property type="entry name" value="Homeodomain-like"/>
    <property type="match status" value="1"/>
</dbReference>
<feature type="compositionally biased region" description="Low complexity" evidence="6">
    <location>
        <begin position="197"/>
        <end position="219"/>
    </location>
</feature>
<dbReference type="InterPro" id="IPR044822">
    <property type="entry name" value="Myb_DNA-bind_4"/>
</dbReference>
<organism evidence="8 9">
    <name type="scientific">Zophobas morio</name>
    <dbReference type="NCBI Taxonomy" id="2755281"/>
    <lineage>
        <taxon>Eukaryota</taxon>
        <taxon>Metazoa</taxon>
        <taxon>Ecdysozoa</taxon>
        <taxon>Arthropoda</taxon>
        <taxon>Hexapoda</taxon>
        <taxon>Insecta</taxon>
        <taxon>Pterygota</taxon>
        <taxon>Neoptera</taxon>
        <taxon>Endopterygota</taxon>
        <taxon>Coleoptera</taxon>
        <taxon>Polyphaga</taxon>
        <taxon>Cucujiformia</taxon>
        <taxon>Tenebrionidae</taxon>
        <taxon>Zophobas</taxon>
    </lineage>
</organism>
<dbReference type="GO" id="GO:0005634">
    <property type="term" value="C:nucleus"/>
    <property type="evidence" value="ECO:0007669"/>
    <property type="project" value="UniProtKB-SubCell"/>
</dbReference>
<keyword evidence="9" id="KW-1185">Reference proteome</keyword>
<dbReference type="GO" id="GO:0003677">
    <property type="term" value="F:DNA binding"/>
    <property type="evidence" value="ECO:0007669"/>
    <property type="project" value="UniProtKB-KW"/>
</dbReference>
<dbReference type="Pfam" id="PF13837">
    <property type="entry name" value="Myb_DNA-bind_4"/>
    <property type="match status" value="1"/>
</dbReference>
<keyword evidence="3" id="KW-0238">DNA-binding</keyword>
<evidence type="ECO:0000256" key="6">
    <source>
        <dbReference type="SAM" id="MobiDB-lite"/>
    </source>
</evidence>
<keyword evidence="2" id="KW-0805">Transcription regulation</keyword>
<protein>
    <recommendedName>
        <fullName evidence="7">Myb/SANT-like DNA-binding domain-containing protein</fullName>
    </recommendedName>
</protein>
<proteinExistence type="predicted"/>
<evidence type="ECO:0000313" key="8">
    <source>
        <dbReference type="EMBL" id="KAJ3648859.1"/>
    </source>
</evidence>